<dbReference type="InterPro" id="IPR036047">
    <property type="entry name" value="F-box-like_dom_sf"/>
</dbReference>
<dbReference type="SUPFAM" id="SSF50978">
    <property type="entry name" value="WD40 repeat-like"/>
    <property type="match status" value="1"/>
</dbReference>
<evidence type="ECO:0000313" key="3">
    <source>
        <dbReference type="EMBL" id="KAF7439077.1"/>
    </source>
</evidence>
<keyword evidence="1" id="KW-0812">Transmembrane</keyword>
<dbReference type="SUPFAM" id="SSF81383">
    <property type="entry name" value="F-box domain"/>
    <property type="match status" value="1"/>
</dbReference>
<keyword evidence="1" id="KW-0472">Membrane</keyword>
<feature type="transmembrane region" description="Helical" evidence="1">
    <location>
        <begin position="7"/>
        <end position="25"/>
    </location>
</feature>
<dbReference type="InterPro" id="IPR036322">
    <property type="entry name" value="WD40_repeat_dom_sf"/>
</dbReference>
<dbReference type="Gene3D" id="2.130.10.10">
    <property type="entry name" value="YVTN repeat-like/Quinoprotein amine dehydrogenase"/>
    <property type="match status" value="1"/>
</dbReference>
<accession>A0A834PG81</accession>
<evidence type="ECO:0000259" key="2">
    <source>
        <dbReference type="PROSITE" id="PS50181"/>
    </source>
</evidence>
<name>A0A834PG81_VESPE</name>
<gene>
    <name evidence="3" type="ORF">H0235_001468</name>
</gene>
<reference evidence="3" key="1">
    <citation type="journal article" date="2020" name="G3 (Bethesda)">
        <title>High-Quality Assemblies for Three Invasive Social Wasps from the &lt;i&gt;Vespula&lt;/i&gt; Genus.</title>
        <authorList>
            <person name="Harrop T.W.R."/>
            <person name="Guhlin J."/>
            <person name="McLaughlin G.M."/>
            <person name="Permina E."/>
            <person name="Stockwell P."/>
            <person name="Gilligan J."/>
            <person name="Le Lec M.F."/>
            <person name="Gruber M.A.M."/>
            <person name="Quinn O."/>
            <person name="Lovegrove M."/>
            <person name="Duncan E.J."/>
            <person name="Remnant E.J."/>
            <person name="Van Eeckhoven J."/>
            <person name="Graham B."/>
            <person name="Knapp R.A."/>
            <person name="Langford K.W."/>
            <person name="Kronenberg Z."/>
            <person name="Press M.O."/>
            <person name="Eacker S.M."/>
            <person name="Wilson-Rankin E.E."/>
            <person name="Purcell J."/>
            <person name="Lester P.J."/>
            <person name="Dearden P.K."/>
        </authorList>
    </citation>
    <scope>NUCLEOTIDE SEQUENCE</scope>
    <source>
        <strain evidence="3">Volc-1</strain>
    </source>
</reference>
<dbReference type="InterPro" id="IPR015943">
    <property type="entry name" value="WD40/YVTN_repeat-like_dom_sf"/>
</dbReference>
<organism evidence="3 4">
    <name type="scientific">Vespula pensylvanica</name>
    <name type="common">Western yellow jacket</name>
    <name type="synonym">Wasp</name>
    <dbReference type="NCBI Taxonomy" id="30213"/>
    <lineage>
        <taxon>Eukaryota</taxon>
        <taxon>Metazoa</taxon>
        <taxon>Ecdysozoa</taxon>
        <taxon>Arthropoda</taxon>
        <taxon>Hexapoda</taxon>
        <taxon>Insecta</taxon>
        <taxon>Pterygota</taxon>
        <taxon>Neoptera</taxon>
        <taxon>Endopterygota</taxon>
        <taxon>Hymenoptera</taxon>
        <taxon>Apocrita</taxon>
        <taxon>Aculeata</taxon>
        <taxon>Vespoidea</taxon>
        <taxon>Vespidae</taxon>
        <taxon>Vespinae</taxon>
        <taxon>Vespula</taxon>
    </lineage>
</organism>
<dbReference type="EMBL" id="JACSDY010000001">
    <property type="protein sequence ID" value="KAF7439077.1"/>
    <property type="molecule type" value="Genomic_DNA"/>
</dbReference>
<evidence type="ECO:0000256" key="1">
    <source>
        <dbReference type="SAM" id="Phobius"/>
    </source>
</evidence>
<dbReference type="Pfam" id="PF00646">
    <property type="entry name" value="F-box"/>
    <property type="match status" value="1"/>
</dbReference>
<sequence>MCTNSLLRLWPVLIAYLTLLMIWWGQNGRSIEQDLSESYEMPKMALPIEIWERIFLYVDPITLTKLKVVCNSWREIIDKILKEQNFWYKKCKEEISQNIWSLLFETLYPNRSYVDLKNARREGEIWINMYKWWTKIKKLTNYDIFVESLDPLPNYHFQEIITCTAVLENTLAIGTSKGYIYFYDIDALNDKPRYIANHMEFLCKIKFLKNSRKIILVSSCINSHIKFWDLESKELIKKDHGKLLSTSQSYCYSVIKNTLIVQGCIPRTLYELPVDDIVAGVADGNKVSFYTKKGHFLNVQLAEGEEVFITEFVKPPKLYIRDYYMFTNIAVCITEQGYLGFSIHGGKWKFHNILPIFHGTPTAVLVYAQLLILGLNSGHVCIYCVENWNMLDLNSTLARLIILDTEPIISLNISAHFKECIIATSIKRVHFIHFT</sequence>
<keyword evidence="4" id="KW-1185">Reference proteome</keyword>
<dbReference type="AlphaFoldDB" id="A0A834PG81"/>
<dbReference type="CDD" id="cd09917">
    <property type="entry name" value="F-box_SF"/>
    <property type="match status" value="1"/>
</dbReference>
<dbReference type="Proteomes" id="UP000600918">
    <property type="component" value="Unassembled WGS sequence"/>
</dbReference>
<dbReference type="InterPro" id="IPR001810">
    <property type="entry name" value="F-box_dom"/>
</dbReference>
<dbReference type="Gene3D" id="1.20.1280.50">
    <property type="match status" value="1"/>
</dbReference>
<dbReference type="PROSITE" id="PS50181">
    <property type="entry name" value="FBOX"/>
    <property type="match status" value="1"/>
</dbReference>
<feature type="domain" description="F-box" evidence="2">
    <location>
        <begin position="40"/>
        <end position="90"/>
    </location>
</feature>
<keyword evidence="1" id="KW-1133">Transmembrane helix</keyword>
<evidence type="ECO:0000313" key="4">
    <source>
        <dbReference type="Proteomes" id="UP000600918"/>
    </source>
</evidence>
<proteinExistence type="predicted"/>
<comment type="caution">
    <text evidence="3">The sequence shown here is derived from an EMBL/GenBank/DDBJ whole genome shotgun (WGS) entry which is preliminary data.</text>
</comment>
<protein>
    <recommendedName>
        <fullName evidence="2">F-box domain-containing protein</fullName>
    </recommendedName>
</protein>
<dbReference type="SMART" id="SM00256">
    <property type="entry name" value="FBOX"/>
    <property type="match status" value="1"/>
</dbReference>